<name>A0A8J2TUP1_9FLAO</name>
<dbReference type="InterPro" id="IPR011051">
    <property type="entry name" value="RmlC_Cupin_sf"/>
</dbReference>
<sequence length="150" mass="17160">MNAIKLILTIAILTSVNLNCLGQEETSNEKLIQKMSKSAIWTPEFDAVIASPKNHKVILENDKVRVLEITLMPNETENLHHHKWPSVIYIPEGNDFVDYDGEGNILIDSRKLTHPSVYPIVIYNDNDTLHQTKNVSKTKSIRLIRVEMKQ</sequence>
<dbReference type="Proteomes" id="UP000598120">
    <property type="component" value="Unassembled WGS sequence"/>
</dbReference>
<dbReference type="Gene3D" id="2.60.120.10">
    <property type="entry name" value="Jelly Rolls"/>
    <property type="match status" value="1"/>
</dbReference>
<proteinExistence type="predicted"/>
<dbReference type="InterPro" id="IPR014710">
    <property type="entry name" value="RmlC-like_jellyroll"/>
</dbReference>
<protein>
    <recommendedName>
        <fullName evidence="3">Cupin domain-containing protein</fullName>
    </recommendedName>
</protein>
<dbReference type="EMBL" id="BMIC01000003">
    <property type="protein sequence ID" value="GFZ87361.1"/>
    <property type="molecule type" value="Genomic_DNA"/>
</dbReference>
<reference evidence="1 2" key="1">
    <citation type="journal article" date="2014" name="Int. J. Syst. Evol. Microbiol.">
        <title>Complete genome sequence of Corynebacterium casei LMG S-19264T (=DSM 44701T), isolated from a smear-ripened cheese.</title>
        <authorList>
            <consortium name="US DOE Joint Genome Institute (JGI-PGF)"/>
            <person name="Walter F."/>
            <person name="Albersmeier A."/>
            <person name="Kalinowski J."/>
            <person name="Ruckert C."/>
        </authorList>
    </citation>
    <scope>NUCLEOTIDE SEQUENCE [LARGE SCALE GENOMIC DNA]</scope>
    <source>
        <strain evidence="1 2">CGMCC 1.15295</strain>
    </source>
</reference>
<dbReference type="SUPFAM" id="SSF51182">
    <property type="entry name" value="RmlC-like cupins"/>
    <property type="match status" value="1"/>
</dbReference>
<evidence type="ECO:0008006" key="3">
    <source>
        <dbReference type="Google" id="ProtNLM"/>
    </source>
</evidence>
<accession>A0A8J2TUP1</accession>
<organism evidence="1 2">
    <name type="scientific">Aquaticitalea lipolytica</name>
    <dbReference type="NCBI Taxonomy" id="1247562"/>
    <lineage>
        <taxon>Bacteria</taxon>
        <taxon>Pseudomonadati</taxon>
        <taxon>Bacteroidota</taxon>
        <taxon>Flavobacteriia</taxon>
        <taxon>Flavobacteriales</taxon>
        <taxon>Flavobacteriaceae</taxon>
        <taxon>Aquaticitalea</taxon>
    </lineage>
</organism>
<keyword evidence="2" id="KW-1185">Reference proteome</keyword>
<comment type="caution">
    <text evidence="1">The sequence shown here is derived from an EMBL/GenBank/DDBJ whole genome shotgun (WGS) entry which is preliminary data.</text>
</comment>
<gene>
    <name evidence="1" type="ORF">GCM10011531_18320</name>
</gene>
<evidence type="ECO:0000313" key="1">
    <source>
        <dbReference type="EMBL" id="GFZ87361.1"/>
    </source>
</evidence>
<evidence type="ECO:0000313" key="2">
    <source>
        <dbReference type="Proteomes" id="UP000598120"/>
    </source>
</evidence>
<dbReference type="RefSeq" id="WP_188606067.1">
    <property type="nucleotide sequence ID" value="NZ_BMIC01000003.1"/>
</dbReference>
<dbReference type="AlphaFoldDB" id="A0A8J2TUP1"/>